<name>A0A816PBI3_9BILA</name>
<protein>
    <submittedName>
        <fullName evidence="4">Uncharacterized protein</fullName>
    </submittedName>
</protein>
<comment type="caution">
    <text evidence="4">The sequence shown here is derived from an EMBL/GenBank/DDBJ whole genome shotgun (WGS) entry which is preliminary data.</text>
</comment>
<evidence type="ECO:0000313" key="3">
    <source>
        <dbReference type="EMBL" id="CAF1520378.1"/>
    </source>
</evidence>
<keyword evidence="1" id="KW-0472">Membrane</keyword>
<dbReference type="EMBL" id="CAJOBI010001345">
    <property type="protein sequence ID" value="CAF3876425.1"/>
    <property type="molecule type" value="Genomic_DNA"/>
</dbReference>
<dbReference type="Proteomes" id="UP000663834">
    <property type="component" value="Unassembled WGS sequence"/>
</dbReference>
<proteinExistence type="predicted"/>
<evidence type="ECO:0000313" key="8">
    <source>
        <dbReference type="Proteomes" id="UP000663824"/>
    </source>
</evidence>
<dbReference type="Proteomes" id="UP000681967">
    <property type="component" value="Unassembled WGS sequence"/>
</dbReference>
<dbReference type="Proteomes" id="UP000663855">
    <property type="component" value="Unassembled WGS sequence"/>
</dbReference>
<accession>A0A816PBI3</accession>
<dbReference type="EMBL" id="CAJNRE010005584">
    <property type="protein sequence ID" value="CAF2046888.1"/>
    <property type="molecule type" value="Genomic_DNA"/>
</dbReference>
<dbReference type="EMBL" id="CAJOBJ010000385">
    <property type="protein sequence ID" value="CAF3819158.1"/>
    <property type="molecule type" value="Genomic_DNA"/>
</dbReference>
<dbReference type="Proteomes" id="UP000681720">
    <property type="component" value="Unassembled WGS sequence"/>
</dbReference>
<evidence type="ECO:0000313" key="4">
    <source>
        <dbReference type="EMBL" id="CAF2046888.1"/>
    </source>
</evidence>
<gene>
    <name evidence="5" type="ORF">BYL167_LOCUS609</name>
    <name evidence="3" type="ORF">CJN711_LOCUS28355</name>
    <name evidence="6" type="ORF">GIL414_LOCUS2115</name>
    <name evidence="2" type="ORF">KQP761_LOCUS15408</name>
    <name evidence="4" type="ORF">MBJ925_LOCUS12280</name>
    <name evidence="7" type="ORF">SMN809_LOCUS5376</name>
</gene>
<dbReference type="AlphaFoldDB" id="A0A816PBI3"/>
<reference evidence="4" key="1">
    <citation type="submission" date="2021-02" db="EMBL/GenBank/DDBJ databases">
        <authorList>
            <person name="Nowell W R."/>
        </authorList>
    </citation>
    <scope>NUCLEOTIDE SEQUENCE</scope>
</reference>
<dbReference type="EMBL" id="CAJOBH010000069">
    <property type="protein sequence ID" value="CAF3756298.1"/>
    <property type="molecule type" value="Genomic_DNA"/>
</dbReference>
<dbReference type="EMBL" id="CAJNOW010007521">
    <property type="protein sequence ID" value="CAF1515798.1"/>
    <property type="molecule type" value="Genomic_DNA"/>
</dbReference>
<keyword evidence="1" id="KW-0812">Transmembrane</keyword>
<keyword evidence="1" id="KW-1133">Transmembrane helix</keyword>
<organism evidence="4 8">
    <name type="scientific">Rotaria magnacalcarata</name>
    <dbReference type="NCBI Taxonomy" id="392030"/>
    <lineage>
        <taxon>Eukaryota</taxon>
        <taxon>Metazoa</taxon>
        <taxon>Spiralia</taxon>
        <taxon>Gnathifera</taxon>
        <taxon>Rotifera</taxon>
        <taxon>Eurotatoria</taxon>
        <taxon>Bdelloidea</taxon>
        <taxon>Philodinida</taxon>
        <taxon>Philodinidae</taxon>
        <taxon>Rotaria</taxon>
    </lineage>
</organism>
<evidence type="ECO:0000313" key="5">
    <source>
        <dbReference type="EMBL" id="CAF3756298.1"/>
    </source>
</evidence>
<sequence length="205" mass="23601">MSFFPLRTTTHSTSQLSIDQPGIYHTSSTTSYVTTTTITTNTLKKHVLDWLNAHIFNHTPIIISNDSVVHDSANRDSNYTNIFTDVSISSLLLMIILLSVALVIVLASIIIILIKMKIYYRMHLLFQGRYCKFKKLDDYVNNINTEDNDTKKNLINKNNNTMNPSDHLIISMYHNDIRPMNILSTFNTLQFPRPSSYVYKHVNDI</sequence>
<evidence type="ECO:0000313" key="6">
    <source>
        <dbReference type="EMBL" id="CAF3819158.1"/>
    </source>
</evidence>
<evidence type="ECO:0000313" key="7">
    <source>
        <dbReference type="EMBL" id="CAF3876425.1"/>
    </source>
</evidence>
<dbReference type="Proteomes" id="UP000663824">
    <property type="component" value="Unassembled WGS sequence"/>
</dbReference>
<evidence type="ECO:0000313" key="2">
    <source>
        <dbReference type="EMBL" id="CAF1515798.1"/>
    </source>
</evidence>
<feature type="transmembrane region" description="Helical" evidence="1">
    <location>
        <begin position="91"/>
        <end position="114"/>
    </location>
</feature>
<evidence type="ECO:0000256" key="1">
    <source>
        <dbReference type="SAM" id="Phobius"/>
    </source>
</evidence>
<dbReference type="Proteomes" id="UP000676336">
    <property type="component" value="Unassembled WGS sequence"/>
</dbReference>
<dbReference type="EMBL" id="CAJNOV010013417">
    <property type="protein sequence ID" value="CAF1520378.1"/>
    <property type="molecule type" value="Genomic_DNA"/>
</dbReference>